<proteinExistence type="predicted"/>
<gene>
    <name evidence="1" type="ORF">A2797_02650</name>
</gene>
<dbReference type="AlphaFoldDB" id="A0A1F4VA80"/>
<dbReference type="STRING" id="1802619.A2797_02650"/>
<dbReference type="SUPFAM" id="SSF52540">
    <property type="entry name" value="P-loop containing nucleoside triphosphate hydrolases"/>
    <property type="match status" value="1"/>
</dbReference>
<dbReference type="Gene3D" id="3.40.50.300">
    <property type="entry name" value="P-loop containing nucleotide triphosphate hydrolases"/>
    <property type="match status" value="1"/>
</dbReference>
<evidence type="ECO:0008006" key="3">
    <source>
        <dbReference type="Google" id="ProtNLM"/>
    </source>
</evidence>
<comment type="caution">
    <text evidence="1">The sequence shown here is derived from an EMBL/GenBank/DDBJ whole genome shotgun (WGS) entry which is preliminary data.</text>
</comment>
<dbReference type="Proteomes" id="UP000179005">
    <property type="component" value="Unassembled WGS sequence"/>
</dbReference>
<organism evidence="1 2">
    <name type="scientific">candidate division WWE3 bacterium RIFCSPHIGHO2_01_FULL_48_15</name>
    <dbReference type="NCBI Taxonomy" id="1802619"/>
    <lineage>
        <taxon>Bacteria</taxon>
        <taxon>Katanobacteria</taxon>
    </lineage>
</organism>
<name>A0A1F4VA80_UNCKA</name>
<evidence type="ECO:0000313" key="2">
    <source>
        <dbReference type="Proteomes" id="UP000179005"/>
    </source>
</evidence>
<evidence type="ECO:0000313" key="1">
    <source>
        <dbReference type="EMBL" id="OGC54112.1"/>
    </source>
</evidence>
<reference evidence="1 2" key="1">
    <citation type="journal article" date="2016" name="Nat. Commun.">
        <title>Thousands of microbial genomes shed light on interconnected biogeochemical processes in an aquifer system.</title>
        <authorList>
            <person name="Anantharaman K."/>
            <person name="Brown C.T."/>
            <person name="Hug L.A."/>
            <person name="Sharon I."/>
            <person name="Castelle C.J."/>
            <person name="Probst A.J."/>
            <person name="Thomas B.C."/>
            <person name="Singh A."/>
            <person name="Wilkins M.J."/>
            <person name="Karaoz U."/>
            <person name="Brodie E.L."/>
            <person name="Williams K.H."/>
            <person name="Hubbard S.S."/>
            <person name="Banfield J.F."/>
        </authorList>
    </citation>
    <scope>NUCLEOTIDE SEQUENCE [LARGE SCALE GENOMIC DNA]</scope>
</reference>
<dbReference type="EMBL" id="MEVC01000024">
    <property type="protein sequence ID" value="OGC54112.1"/>
    <property type="molecule type" value="Genomic_DNA"/>
</dbReference>
<protein>
    <recommendedName>
        <fullName evidence="3">Phosphoribulokinase/uridine kinase domain-containing protein</fullName>
    </recommendedName>
</protein>
<accession>A0A1F4VA80</accession>
<dbReference type="Pfam" id="PF13238">
    <property type="entry name" value="AAA_18"/>
    <property type="match status" value="1"/>
</dbReference>
<dbReference type="InterPro" id="IPR027417">
    <property type="entry name" value="P-loop_NTPase"/>
</dbReference>
<sequence length="189" mass="21488">MTLDKQILENIVALKEPTIIAVSGVGGAGKSTFANRLGEEMNAPVIGVDSFMKDRTNTDYSNWNIMDFARLEQEVVLPFLSGKNPLQYGHFDWGTNKVVKTIEVPHNGKIIIEGVGLLRPELVKSFAYKIWVDCPVEDATERGKKRDREEYQNPQDEHWDGIWKKNDKEYLAAFNPKETADFILDNCKI</sequence>